<dbReference type="AlphaFoldDB" id="A0A6C0Y7M3"/>
<accession>A0A6C0Y7M3</accession>
<proteinExistence type="predicted"/>
<evidence type="ECO:0000313" key="1">
    <source>
        <dbReference type="EMBL" id="QIC72109.1"/>
    </source>
</evidence>
<evidence type="ECO:0000313" key="2">
    <source>
        <dbReference type="Proteomes" id="UP000503440"/>
    </source>
</evidence>
<protein>
    <submittedName>
        <fullName evidence="1">Uncharacterized protein</fullName>
    </submittedName>
</protein>
<geneLocation type="plasmid" evidence="2">
    <name>pb18-3</name>
</geneLocation>
<dbReference type="RefSeq" id="WP_163146668.1">
    <property type="nucleotide sequence ID" value="NZ_CP044458.1"/>
</dbReference>
<sequence length="123" mass="13609">MSVQAIRIHLTTFLGCLNSDVLSSQFNLDEISEHSDRLENSQAKLIEIIAAMQFSGIIAATGYGKVLLSPSAKEQGLWQVTTFNDNHIPLGDLGNQNLTTALEQFFEEISLDLNVEEFCSQFS</sequence>
<gene>
    <name evidence="1" type="ORF">FSC09_17270</name>
</gene>
<keyword evidence="1" id="KW-0614">Plasmid</keyword>
<dbReference type="EMBL" id="CP044458">
    <property type="protein sequence ID" value="QIC72109.1"/>
    <property type="molecule type" value="Genomic_DNA"/>
</dbReference>
<reference evidence="1 2" key="1">
    <citation type="submission" date="2019-09" db="EMBL/GenBank/DDBJ databases">
        <title>Non-baumannii Acinetobacter spp. carrying blaNDM-1 isolated in China.</title>
        <authorList>
            <person name="Cui C."/>
            <person name="Chen C."/>
            <person name="Sun J."/>
            <person name="Liu Y."/>
        </authorList>
    </citation>
    <scope>NUCLEOTIDE SEQUENCE [LARGE SCALE GENOMIC DNA]</scope>
    <source>
        <strain evidence="1 2">B18</strain>
        <plasmid evidence="2">pb18-3</plasmid>
    </source>
</reference>
<dbReference type="Proteomes" id="UP000503440">
    <property type="component" value="Plasmid pB18-3"/>
</dbReference>
<organism evidence="1 2">
    <name type="scientific">Acinetobacter indicus</name>
    <dbReference type="NCBI Taxonomy" id="756892"/>
    <lineage>
        <taxon>Bacteria</taxon>
        <taxon>Pseudomonadati</taxon>
        <taxon>Pseudomonadota</taxon>
        <taxon>Gammaproteobacteria</taxon>
        <taxon>Moraxellales</taxon>
        <taxon>Moraxellaceae</taxon>
        <taxon>Acinetobacter</taxon>
    </lineage>
</organism>
<name>A0A6C0Y7M3_9GAMM</name>